<organism evidence="2">
    <name type="scientific">Microbacterium sp. A8/3-1</name>
    <dbReference type="NCBI Taxonomy" id="3160749"/>
    <lineage>
        <taxon>Bacteria</taxon>
        <taxon>Bacillati</taxon>
        <taxon>Actinomycetota</taxon>
        <taxon>Actinomycetes</taxon>
        <taxon>Micrococcales</taxon>
        <taxon>Microbacteriaceae</taxon>
        <taxon>Microbacterium</taxon>
    </lineage>
</organism>
<dbReference type="EMBL" id="CP158357">
    <property type="protein sequence ID" value="XBX76903.1"/>
    <property type="molecule type" value="Genomic_DNA"/>
</dbReference>
<reference evidence="2" key="1">
    <citation type="submission" date="2024-06" db="EMBL/GenBank/DDBJ databases">
        <title>Draft genome sequence of Microbacterium sp. strain A8/3-1, isolated from Oxytropis tragacanthoides Fisch. ex DC. Root nodules in the Altai region of Russia.</title>
        <authorList>
            <person name="Sazanova A."/>
            <person name="Guro P."/>
            <person name="Kuznetsova I."/>
            <person name="Belimov A."/>
            <person name="Safronova V."/>
        </authorList>
    </citation>
    <scope>NUCLEOTIDE SEQUENCE</scope>
    <source>
        <strain evidence="2">A8/3-1</strain>
    </source>
</reference>
<evidence type="ECO:0000313" key="2">
    <source>
        <dbReference type="EMBL" id="XBX76903.1"/>
    </source>
</evidence>
<proteinExistence type="predicted"/>
<name>A0AAU7VTM9_9MICO</name>
<evidence type="ECO:0000256" key="1">
    <source>
        <dbReference type="SAM" id="Phobius"/>
    </source>
</evidence>
<protein>
    <submittedName>
        <fullName evidence="2">Uncharacterized protein</fullName>
    </submittedName>
</protein>
<feature type="transmembrane region" description="Helical" evidence="1">
    <location>
        <begin position="51"/>
        <end position="70"/>
    </location>
</feature>
<feature type="transmembrane region" description="Helical" evidence="1">
    <location>
        <begin position="20"/>
        <end position="45"/>
    </location>
</feature>
<accession>A0AAU7VTM9</accession>
<keyword evidence="1" id="KW-0472">Membrane</keyword>
<gene>
    <name evidence="2" type="ORF">ABS642_13380</name>
</gene>
<dbReference type="RefSeq" id="WP_350350477.1">
    <property type="nucleotide sequence ID" value="NZ_CP158357.1"/>
</dbReference>
<keyword evidence="1" id="KW-0812">Transmembrane</keyword>
<sequence length="78" mass="8204">MPLRTNLGSPATRWPTIAVLIASGISLLLVIATLLSVPAILVGAAGLFVAWMPYLFGVAICATVLSTLVLQRRSSRNV</sequence>
<keyword evidence="1" id="KW-1133">Transmembrane helix</keyword>
<dbReference type="AlphaFoldDB" id="A0AAU7VTM9"/>